<feature type="domain" description="Major facilitator superfamily (MFS) profile" evidence="6">
    <location>
        <begin position="1"/>
        <end position="163"/>
    </location>
</feature>
<keyword evidence="8" id="KW-1185">Reference proteome</keyword>
<dbReference type="PANTHER" id="PTHR42718:SF39">
    <property type="entry name" value="ACTINORHODIN TRANSPORTER-RELATED"/>
    <property type="match status" value="1"/>
</dbReference>
<keyword evidence="3 5" id="KW-1133">Transmembrane helix</keyword>
<proteinExistence type="predicted"/>
<feature type="transmembrane region" description="Helical" evidence="5">
    <location>
        <begin position="55"/>
        <end position="77"/>
    </location>
</feature>
<keyword evidence="4 5" id="KW-0472">Membrane</keyword>
<dbReference type="SUPFAM" id="SSF103473">
    <property type="entry name" value="MFS general substrate transporter"/>
    <property type="match status" value="1"/>
</dbReference>
<dbReference type="InterPro" id="IPR011701">
    <property type="entry name" value="MFS"/>
</dbReference>
<feature type="transmembrane region" description="Helical" evidence="5">
    <location>
        <begin position="25"/>
        <end position="46"/>
    </location>
</feature>
<comment type="caution">
    <text evidence="7">The sequence shown here is derived from an EMBL/GenBank/DDBJ whole genome shotgun (WGS) entry which is preliminary data.</text>
</comment>
<evidence type="ECO:0000256" key="2">
    <source>
        <dbReference type="ARBA" id="ARBA00022692"/>
    </source>
</evidence>
<evidence type="ECO:0000313" key="7">
    <source>
        <dbReference type="EMBL" id="GAA4600869.1"/>
    </source>
</evidence>
<dbReference type="EMBL" id="BAABHJ010000001">
    <property type="protein sequence ID" value="GAA4600869.1"/>
    <property type="molecule type" value="Genomic_DNA"/>
</dbReference>
<gene>
    <name evidence="7" type="ORF">GCM10023195_01420</name>
</gene>
<evidence type="ECO:0000259" key="6">
    <source>
        <dbReference type="PROSITE" id="PS50850"/>
    </source>
</evidence>
<dbReference type="PANTHER" id="PTHR42718">
    <property type="entry name" value="MAJOR FACILITATOR SUPERFAMILY MULTIDRUG TRANSPORTER MFSC"/>
    <property type="match status" value="1"/>
</dbReference>
<dbReference type="Gene3D" id="1.20.1720.10">
    <property type="entry name" value="Multidrug resistance protein D"/>
    <property type="match status" value="1"/>
</dbReference>
<organism evidence="7 8">
    <name type="scientific">Actinoallomurus liliacearum</name>
    <dbReference type="NCBI Taxonomy" id="1080073"/>
    <lineage>
        <taxon>Bacteria</taxon>
        <taxon>Bacillati</taxon>
        <taxon>Actinomycetota</taxon>
        <taxon>Actinomycetes</taxon>
        <taxon>Streptosporangiales</taxon>
        <taxon>Thermomonosporaceae</taxon>
        <taxon>Actinoallomurus</taxon>
    </lineage>
</organism>
<dbReference type="Proteomes" id="UP001500212">
    <property type="component" value="Unassembled WGS sequence"/>
</dbReference>
<dbReference type="Pfam" id="PF07690">
    <property type="entry name" value="MFS_1"/>
    <property type="match status" value="1"/>
</dbReference>
<dbReference type="InterPro" id="IPR036259">
    <property type="entry name" value="MFS_trans_sf"/>
</dbReference>
<protein>
    <recommendedName>
        <fullName evidence="6">Major facilitator superfamily (MFS) profile domain-containing protein</fullName>
    </recommendedName>
</protein>
<evidence type="ECO:0000256" key="4">
    <source>
        <dbReference type="ARBA" id="ARBA00023136"/>
    </source>
</evidence>
<accession>A0ABP8TDN3</accession>
<name>A0ABP8TDN3_9ACTN</name>
<feature type="transmembrane region" description="Helical" evidence="5">
    <location>
        <begin position="120"/>
        <end position="138"/>
    </location>
</feature>
<feature type="transmembrane region" description="Helical" evidence="5">
    <location>
        <begin position="89"/>
        <end position="108"/>
    </location>
</feature>
<dbReference type="InterPro" id="IPR020846">
    <property type="entry name" value="MFS_dom"/>
</dbReference>
<evidence type="ECO:0000313" key="8">
    <source>
        <dbReference type="Proteomes" id="UP001500212"/>
    </source>
</evidence>
<evidence type="ECO:0000256" key="3">
    <source>
        <dbReference type="ARBA" id="ARBA00022989"/>
    </source>
</evidence>
<reference evidence="8" key="1">
    <citation type="journal article" date="2019" name="Int. J. Syst. Evol. Microbiol.">
        <title>The Global Catalogue of Microorganisms (GCM) 10K type strain sequencing project: providing services to taxonomists for standard genome sequencing and annotation.</title>
        <authorList>
            <consortium name="The Broad Institute Genomics Platform"/>
            <consortium name="The Broad Institute Genome Sequencing Center for Infectious Disease"/>
            <person name="Wu L."/>
            <person name="Ma J."/>
        </authorList>
    </citation>
    <scope>NUCLEOTIDE SEQUENCE [LARGE SCALE GENOMIC DNA]</scope>
    <source>
        <strain evidence="8">JCM 17938</strain>
    </source>
</reference>
<evidence type="ECO:0000256" key="5">
    <source>
        <dbReference type="SAM" id="Phobius"/>
    </source>
</evidence>
<keyword evidence="2 5" id="KW-0812">Transmembrane</keyword>
<sequence>MAGFTVASLLCGVATGPGMLIGARFLQGGMAALMIPQVLSIIHVTFPPKERGKVFGLYGSVGGLAVVAGPLLGGLFVRGNLFGWEWRPIFLINVPVGLLGLVATSIFVRESRSATPLRVDVGGAILATSSMLLLVYPLVQGRDFGWPAWSFAMMAGSVVVFAV</sequence>
<feature type="transmembrane region" description="Helical" evidence="5">
    <location>
        <begin position="144"/>
        <end position="162"/>
    </location>
</feature>
<comment type="subcellular location">
    <subcellularLocation>
        <location evidence="1">Cell membrane</location>
        <topology evidence="1">Multi-pass membrane protein</topology>
    </subcellularLocation>
</comment>
<dbReference type="PROSITE" id="PS50850">
    <property type="entry name" value="MFS"/>
    <property type="match status" value="1"/>
</dbReference>
<evidence type="ECO:0000256" key="1">
    <source>
        <dbReference type="ARBA" id="ARBA00004651"/>
    </source>
</evidence>